<dbReference type="AlphaFoldDB" id="A0A484MLB4"/>
<keyword evidence="2" id="KW-1185">Reference proteome</keyword>
<organism evidence="1 2">
    <name type="scientific">Cuscuta campestris</name>
    <dbReference type="NCBI Taxonomy" id="132261"/>
    <lineage>
        <taxon>Eukaryota</taxon>
        <taxon>Viridiplantae</taxon>
        <taxon>Streptophyta</taxon>
        <taxon>Embryophyta</taxon>
        <taxon>Tracheophyta</taxon>
        <taxon>Spermatophyta</taxon>
        <taxon>Magnoliopsida</taxon>
        <taxon>eudicotyledons</taxon>
        <taxon>Gunneridae</taxon>
        <taxon>Pentapetalae</taxon>
        <taxon>asterids</taxon>
        <taxon>lamiids</taxon>
        <taxon>Solanales</taxon>
        <taxon>Convolvulaceae</taxon>
        <taxon>Cuscuteae</taxon>
        <taxon>Cuscuta</taxon>
        <taxon>Cuscuta subgen. Grammica</taxon>
        <taxon>Cuscuta sect. Cleistogrammica</taxon>
    </lineage>
</organism>
<dbReference type="Proteomes" id="UP000595140">
    <property type="component" value="Unassembled WGS sequence"/>
</dbReference>
<protein>
    <submittedName>
        <fullName evidence="1">Uncharacterized protein</fullName>
    </submittedName>
</protein>
<reference evidence="1 2" key="1">
    <citation type="submission" date="2018-04" db="EMBL/GenBank/DDBJ databases">
        <authorList>
            <person name="Vogel A."/>
        </authorList>
    </citation>
    <scope>NUCLEOTIDE SEQUENCE [LARGE SCALE GENOMIC DNA]</scope>
</reference>
<evidence type="ECO:0000313" key="2">
    <source>
        <dbReference type="Proteomes" id="UP000595140"/>
    </source>
</evidence>
<evidence type="ECO:0000313" key="1">
    <source>
        <dbReference type="EMBL" id="VFQ89763.1"/>
    </source>
</evidence>
<sequence length="116" mass="13420">MPREMMNNCSTLAKTTSTILPPLQASSCNVPENSKLFYSRIVSLILPILLNKSAHNLHEFCFVSFSNDPRPDQLLLHSVMIRTKGVCSHRIRHLFRQNKEVKQRSTMLHFRLCKIL</sequence>
<name>A0A484MLB4_9ASTE</name>
<accession>A0A484MLB4</accession>
<proteinExistence type="predicted"/>
<gene>
    <name evidence="1" type="ORF">CCAM_LOCUS31539</name>
</gene>
<dbReference type="EMBL" id="OOIL02003859">
    <property type="protein sequence ID" value="VFQ89763.1"/>
    <property type="molecule type" value="Genomic_DNA"/>
</dbReference>